<sequence length="94" mass="10287">MGDLIASLLDRLSLILGVPPWITVLTLVFAVVVIIGTGLILRNRRAGGDPNWQRDPDEMEDLSPRLRQARLQMIAAAIAMAAIFAIAILSFFES</sequence>
<keyword evidence="1" id="KW-1133">Transmembrane helix</keyword>
<protein>
    <submittedName>
        <fullName evidence="2">Uncharacterized protein</fullName>
    </submittedName>
</protein>
<feature type="transmembrane region" description="Helical" evidence="1">
    <location>
        <begin position="20"/>
        <end position="41"/>
    </location>
</feature>
<comment type="caution">
    <text evidence="2">The sequence shown here is derived from an EMBL/GenBank/DDBJ whole genome shotgun (WGS) entry which is preliminary data.</text>
</comment>
<accession>A0A7Y0HEZ5</accession>
<evidence type="ECO:0000313" key="2">
    <source>
        <dbReference type="EMBL" id="NMM45396.1"/>
    </source>
</evidence>
<gene>
    <name evidence="2" type="ORF">HH303_12955</name>
</gene>
<feature type="transmembrane region" description="Helical" evidence="1">
    <location>
        <begin position="73"/>
        <end position="92"/>
    </location>
</feature>
<dbReference type="RefSeq" id="WP_169625737.1">
    <property type="nucleotide sequence ID" value="NZ_JABBNT010000003.1"/>
</dbReference>
<dbReference type="AlphaFoldDB" id="A0A7Y0HEZ5"/>
<organism evidence="2 3">
    <name type="scientific">Pacificispira spongiicola</name>
    <dbReference type="NCBI Taxonomy" id="2729598"/>
    <lineage>
        <taxon>Bacteria</taxon>
        <taxon>Pseudomonadati</taxon>
        <taxon>Pseudomonadota</taxon>
        <taxon>Alphaproteobacteria</taxon>
        <taxon>Rhodospirillales</taxon>
        <taxon>Rhodospirillaceae</taxon>
        <taxon>Pacificispira</taxon>
    </lineage>
</organism>
<dbReference type="EMBL" id="JABBNT010000003">
    <property type="protein sequence ID" value="NMM45396.1"/>
    <property type="molecule type" value="Genomic_DNA"/>
</dbReference>
<reference evidence="2 3" key="1">
    <citation type="submission" date="2020-04" db="EMBL/GenBank/DDBJ databases">
        <title>Rhodospirillaceae bacterium KN72 isolated from deep sea.</title>
        <authorList>
            <person name="Zhang D.-C."/>
        </authorList>
    </citation>
    <scope>NUCLEOTIDE SEQUENCE [LARGE SCALE GENOMIC DNA]</scope>
    <source>
        <strain evidence="2 3">KN72</strain>
    </source>
</reference>
<evidence type="ECO:0000256" key="1">
    <source>
        <dbReference type="SAM" id="Phobius"/>
    </source>
</evidence>
<keyword evidence="1" id="KW-0472">Membrane</keyword>
<name>A0A7Y0HEZ5_9PROT</name>
<dbReference type="Proteomes" id="UP000539372">
    <property type="component" value="Unassembled WGS sequence"/>
</dbReference>
<evidence type="ECO:0000313" key="3">
    <source>
        <dbReference type="Proteomes" id="UP000539372"/>
    </source>
</evidence>
<proteinExistence type="predicted"/>
<keyword evidence="3" id="KW-1185">Reference proteome</keyword>
<keyword evidence="1" id="KW-0812">Transmembrane</keyword>